<dbReference type="EMBL" id="CP056775">
    <property type="protein sequence ID" value="QRQ99697.1"/>
    <property type="molecule type" value="Genomic_DNA"/>
</dbReference>
<proteinExistence type="predicted"/>
<keyword evidence="2" id="KW-1185">Reference proteome</keyword>
<accession>A0ABX7I1X4</accession>
<dbReference type="Proteomes" id="UP000612680">
    <property type="component" value="Chromosome"/>
</dbReference>
<name>A0ABX7I1X4_9BACT</name>
<protein>
    <submittedName>
        <fullName evidence="1">Uncharacterized protein</fullName>
    </submittedName>
</protein>
<sequence length="200" mass="20911">MKNVALTTASTIADLKNKAVESEVVYLVVGKNTIGDSGGGLYWWDESSTADEDLIYGNVIASTQVTTGRFLRVNTKNITLPHAVLQMNGGAKTVIANGTVNASGEITVNFTYDNTTNGTAIFTQQPWIAICTPQPNSVNGNDVVFGQVKAYANSFKQGTFAFSRGGATTLSLSIVTTGLNVLGVRPAASGTPVSVMVIGL</sequence>
<organism evidence="1 2">
    <name type="scientific">Dyadobacter sandarakinus</name>
    <dbReference type="NCBI Taxonomy" id="2747268"/>
    <lineage>
        <taxon>Bacteria</taxon>
        <taxon>Pseudomonadati</taxon>
        <taxon>Bacteroidota</taxon>
        <taxon>Cytophagia</taxon>
        <taxon>Cytophagales</taxon>
        <taxon>Spirosomataceae</taxon>
        <taxon>Dyadobacter</taxon>
    </lineage>
</organism>
<dbReference type="RefSeq" id="WP_204660459.1">
    <property type="nucleotide sequence ID" value="NZ_CP056775.1"/>
</dbReference>
<evidence type="ECO:0000313" key="2">
    <source>
        <dbReference type="Proteomes" id="UP000612680"/>
    </source>
</evidence>
<evidence type="ECO:0000313" key="1">
    <source>
        <dbReference type="EMBL" id="QRQ99697.1"/>
    </source>
</evidence>
<gene>
    <name evidence="1" type="ORF">HWI92_01595</name>
</gene>
<reference evidence="1 2" key="1">
    <citation type="submission" date="2020-06" db="EMBL/GenBank/DDBJ databases">
        <title>Dyadobacter sandarakinus sp. nov., isolated from the soil of the Arctic Yellow River Station.</title>
        <authorList>
            <person name="Zhang Y."/>
            <person name="Peng F."/>
        </authorList>
    </citation>
    <scope>NUCLEOTIDE SEQUENCE [LARGE SCALE GENOMIC DNA]</scope>
    <source>
        <strain evidence="1 2">Q3-56</strain>
    </source>
</reference>